<reference evidence="8 9" key="1">
    <citation type="journal article" date="2013" name="Front. Plant Sci.">
        <title>The Reference Genome of the Halophytic Plant Eutrema salsugineum.</title>
        <authorList>
            <person name="Yang R."/>
            <person name="Jarvis D.E."/>
            <person name="Chen H."/>
            <person name="Beilstein M.A."/>
            <person name="Grimwood J."/>
            <person name="Jenkins J."/>
            <person name="Shu S."/>
            <person name="Prochnik S."/>
            <person name="Xin M."/>
            <person name="Ma C."/>
            <person name="Schmutz J."/>
            <person name="Wing R.A."/>
            <person name="Mitchell-Olds T."/>
            <person name="Schumaker K.S."/>
            <person name="Wang X."/>
        </authorList>
    </citation>
    <scope>NUCLEOTIDE SEQUENCE [LARGE SCALE GENOMIC DNA]</scope>
</reference>
<dbReference type="OMA" id="PAMINID"/>
<dbReference type="InterPro" id="IPR044965">
    <property type="entry name" value="Glyco_hydro_17_plant"/>
</dbReference>
<evidence type="ECO:0000256" key="6">
    <source>
        <dbReference type="RuleBase" id="RU004335"/>
    </source>
</evidence>
<protein>
    <recommendedName>
        <fullName evidence="3">glucan endo-1,3-beta-D-glucosidase</fullName>
        <ecNumber evidence="3">3.2.1.39</ecNumber>
    </recommendedName>
</protein>
<sequence>MYKINVITINDIDFLIHQLLAQIYPRVPAMDLRFLASLTILLGLFFVNSHTAAGQQVGVCYGRYGDNLPSPAETIELFKQKNIRRVRLYSPDHDVLAALRGSDIEVMLGLPNQDLQRIASSQSEADTWVQNNVNNYVDDVKFRYVSVGNEVKIFDSYSQFLVPAMENIDRAVLGSGLGGRIKVSTAIDMGVLGESYPPSKGSFKGEVMVLMEPIIRFLVNKKSPLHLNLYTYFSYAGNPDQIRLDYALFTASPGTVSDPPRSYQNLFDAMLDAVHSALERSGGESLDVVVSETGWPTEGGTETNLENARIYSNNLINHVKNGTPKRPGKEIETYLFAMYDENKKPTPPDVEKFWGLFHPNKQPKYEVNFG</sequence>
<keyword evidence="5 7" id="KW-0326">Glycosidase</keyword>
<evidence type="ECO:0000256" key="3">
    <source>
        <dbReference type="ARBA" id="ARBA00012780"/>
    </source>
</evidence>
<dbReference type="GO" id="GO:0042973">
    <property type="term" value="F:glucan endo-1,3-beta-D-glucosidase activity"/>
    <property type="evidence" value="ECO:0007669"/>
    <property type="project" value="UniProtKB-EC"/>
</dbReference>
<dbReference type="PROSITE" id="PS00587">
    <property type="entry name" value="GLYCOSYL_HYDROL_F17"/>
    <property type="match status" value="1"/>
</dbReference>
<dbReference type="AlphaFoldDB" id="V4KTI6"/>
<evidence type="ECO:0000256" key="1">
    <source>
        <dbReference type="ARBA" id="ARBA00000382"/>
    </source>
</evidence>
<evidence type="ECO:0000256" key="5">
    <source>
        <dbReference type="ARBA" id="ARBA00023295"/>
    </source>
</evidence>
<dbReference type="FunFam" id="3.20.20.80:FF:000010">
    <property type="entry name" value="glucan endo-1,3-beta-glucosidase, basic"/>
    <property type="match status" value="1"/>
</dbReference>
<dbReference type="Proteomes" id="UP000030689">
    <property type="component" value="Unassembled WGS sequence"/>
</dbReference>
<dbReference type="KEGG" id="eus:EUTSA_v10007971mg"/>
<dbReference type="InterPro" id="IPR017853">
    <property type="entry name" value="GH"/>
</dbReference>
<keyword evidence="4 7" id="KW-0378">Hydrolase</keyword>
<dbReference type="Pfam" id="PF00332">
    <property type="entry name" value="Glyco_hydro_17"/>
    <property type="match status" value="1"/>
</dbReference>
<keyword evidence="9" id="KW-1185">Reference proteome</keyword>
<organism evidence="8 9">
    <name type="scientific">Eutrema salsugineum</name>
    <name type="common">Saltwater cress</name>
    <name type="synonym">Sisymbrium salsugineum</name>
    <dbReference type="NCBI Taxonomy" id="72664"/>
    <lineage>
        <taxon>Eukaryota</taxon>
        <taxon>Viridiplantae</taxon>
        <taxon>Streptophyta</taxon>
        <taxon>Embryophyta</taxon>
        <taxon>Tracheophyta</taxon>
        <taxon>Spermatophyta</taxon>
        <taxon>Magnoliopsida</taxon>
        <taxon>eudicotyledons</taxon>
        <taxon>Gunneridae</taxon>
        <taxon>Pentapetalae</taxon>
        <taxon>rosids</taxon>
        <taxon>malvids</taxon>
        <taxon>Brassicales</taxon>
        <taxon>Brassicaceae</taxon>
        <taxon>Eutremeae</taxon>
        <taxon>Eutrema</taxon>
    </lineage>
</organism>
<evidence type="ECO:0000256" key="7">
    <source>
        <dbReference type="RuleBase" id="RU004336"/>
    </source>
</evidence>
<dbReference type="EMBL" id="KI517683">
    <property type="protein sequence ID" value="ESQ33342.1"/>
    <property type="molecule type" value="Genomic_DNA"/>
</dbReference>
<evidence type="ECO:0000313" key="9">
    <source>
        <dbReference type="Proteomes" id="UP000030689"/>
    </source>
</evidence>
<comment type="similarity">
    <text evidence="2 6">Belongs to the glycosyl hydrolase 17 family.</text>
</comment>
<dbReference type="STRING" id="72664.V4KTI6"/>
<dbReference type="eggNOG" id="ENOG502QQ3M">
    <property type="taxonomic scope" value="Eukaryota"/>
</dbReference>
<dbReference type="PANTHER" id="PTHR32227">
    <property type="entry name" value="GLUCAN ENDO-1,3-BETA-GLUCOSIDASE BG1-RELATED-RELATED"/>
    <property type="match status" value="1"/>
</dbReference>
<evidence type="ECO:0000256" key="2">
    <source>
        <dbReference type="ARBA" id="ARBA00008773"/>
    </source>
</evidence>
<dbReference type="SUPFAM" id="SSF51445">
    <property type="entry name" value="(Trans)glycosidases"/>
    <property type="match status" value="1"/>
</dbReference>
<proteinExistence type="inferred from homology"/>
<dbReference type="GO" id="GO:0005975">
    <property type="term" value="P:carbohydrate metabolic process"/>
    <property type="evidence" value="ECO:0007669"/>
    <property type="project" value="InterPro"/>
</dbReference>
<name>V4KTI6_EUTSA</name>
<evidence type="ECO:0000256" key="4">
    <source>
        <dbReference type="ARBA" id="ARBA00022801"/>
    </source>
</evidence>
<dbReference type="EC" id="3.2.1.39" evidence="3"/>
<dbReference type="Gene3D" id="3.20.20.80">
    <property type="entry name" value="Glycosidases"/>
    <property type="match status" value="1"/>
</dbReference>
<comment type="catalytic activity">
    <reaction evidence="1">
        <text>Hydrolysis of (1-&gt;3)-beta-D-glucosidic linkages in (1-&gt;3)-beta-D-glucans.</text>
        <dbReference type="EC" id="3.2.1.39"/>
    </reaction>
</comment>
<dbReference type="OrthoDB" id="941679at2759"/>
<gene>
    <name evidence="8" type="ORF">EUTSA_v10007971mg</name>
</gene>
<dbReference type="Gramene" id="ESQ33342">
    <property type="protein sequence ID" value="ESQ33342"/>
    <property type="gene ID" value="EUTSA_v10007971mg"/>
</dbReference>
<evidence type="ECO:0000313" key="8">
    <source>
        <dbReference type="EMBL" id="ESQ33342.1"/>
    </source>
</evidence>
<accession>V4KTI6</accession>
<dbReference type="InterPro" id="IPR000490">
    <property type="entry name" value="Glyco_hydro_17"/>
</dbReference>